<dbReference type="Proteomes" id="UP000789525">
    <property type="component" value="Unassembled WGS sequence"/>
</dbReference>
<proteinExistence type="predicted"/>
<dbReference type="EMBL" id="CAJVPT010045081">
    <property type="protein sequence ID" value="CAG8735570.1"/>
    <property type="molecule type" value="Genomic_DNA"/>
</dbReference>
<feature type="non-terminal residue" evidence="1">
    <location>
        <position position="1"/>
    </location>
</feature>
<protein>
    <submittedName>
        <fullName evidence="1">14121_t:CDS:1</fullName>
    </submittedName>
</protein>
<evidence type="ECO:0000313" key="2">
    <source>
        <dbReference type="Proteomes" id="UP000789525"/>
    </source>
</evidence>
<gene>
    <name evidence="1" type="ORF">ACOLOM_LOCUS11896</name>
</gene>
<keyword evidence="2" id="KW-1185">Reference proteome</keyword>
<sequence>ATFVHGDGPSKRPASRNVHNTVCERAGRGECPSNDEWKILLILISHRRGTAAMQPYD</sequence>
<comment type="caution">
    <text evidence="1">The sequence shown here is derived from an EMBL/GenBank/DDBJ whole genome shotgun (WGS) entry which is preliminary data.</text>
</comment>
<organism evidence="1 2">
    <name type="scientific">Acaulospora colombiana</name>
    <dbReference type="NCBI Taxonomy" id="27376"/>
    <lineage>
        <taxon>Eukaryota</taxon>
        <taxon>Fungi</taxon>
        <taxon>Fungi incertae sedis</taxon>
        <taxon>Mucoromycota</taxon>
        <taxon>Glomeromycotina</taxon>
        <taxon>Glomeromycetes</taxon>
        <taxon>Diversisporales</taxon>
        <taxon>Acaulosporaceae</taxon>
        <taxon>Acaulospora</taxon>
    </lineage>
</organism>
<accession>A0ACA9Q356</accession>
<reference evidence="1" key="1">
    <citation type="submission" date="2021-06" db="EMBL/GenBank/DDBJ databases">
        <authorList>
            <person name="Kallberg Y."/>
            <person name="Tangrot J."/>
            <person name="Rosling A."/>
        </authorList>
    </citation>
    <scope>NUCLEOTIDE SEQUENCE</scope>
    <source>
        <strain evidence="1">CL356</strain>
    </source>
</reference>
<evidence type="ECO:0000313" key="1">
    <source>
        <dbReference type="EMBL" id="CAG8735570.1"/>
    </source>
</evidence>
<name>A0ACA9Q356_9GLOM</name>